<dbReference type="EMBL" id="JAUYZK010000006">
    <property type="protein sequence ID" value="MDP2539115.1"/>
    <property type="molecule type" value="Genomic_DNA"/>
</dbReference>
<dbReference type="Gene3D" id="3.40.640.10">
    <property type="entry name" value="Type I PLP-dependent aspartate aminotransferase-like (Major domain)"/>
    <property type="match status" value="1"/>
</dbReference>
<protein>
    <submittedName>
        <fullName evidence="7">DegT/DnrJ/EryC1/StrS family aminotransferase</fullName>
        <ecNumber evidence="7">2.6.1.-</ecNumber>
    </submittedName>
</protein>
<reference evidence="7 9" key="1">
    <citation type="submission" date="2023-07" db="EMBL/GenBank/DDBJ databases">
        <title>Unpublished Manusciprt.</title>
        <authorList>
            <person name="Aydin F."/>
            <person name="Tarhane S."/>
            <person name="Saticioglu I.B."/>
            <person name="Karakaya E."/>
            <person name="Abay S."/>
            <person name="Guran O."/>
            <person name="Bozkurt E."/>
            <person name="Uzum N."/>
            <person name="Olgun K."/>
            <person name="Jablonski D."/>
        </authorList>
    </citation>
    <scope>NUCLEOTIDE SEQUENCE</scope>
    <source>
        <strain evidence="9">faydin-H75</strain>
        <strain evidence="7">Faydin-H76</strain>
    </source>
</reference>
<dbReference type="GO" id="GO:0008483">
    <property type="term" value="F:transaminase activity"/>
    <property type="evidence" value="ECO:0007669"/>
    <property type="project" value="UniProtKB-KW"/>
</dbReference>
<dbReference type="SUPFAM" id="SSF53383">
    <property type="entry name" value="PLP-dependent transferases"/>
    <property type="match status" value="1"/>
</dbReference>
<dbReference type="PIRSF" id="PIRSF000390">
    <property type="entry name" value="PLP_StrS"/>
    <property type="match status" value="1"/>
</dbReference>
<keyword evidence="7" id="KW-0808">Transferase</keyword>
<dbReference type="PANTHER" id="PTHR30244">
    <property type="entry name" value="TRANSAMINASE"/>
    <property type="match status" value="1"/>
</dbReference>
<comment type="similarity">
    <text evidence="2 5">Belongs to the DegT/DnrJ/EryC1 family.</text>
</comment>
<dbReference type="CDD" id="cd00616">
    <property type="entry name" value="AHBA_syn"/>
    <property type="match status" value="1"/>
</dbReference>
<reference evidence="6 8" key="3">
    <citation type="journal article" date="2024" name="Syst. Appl. Microbiol.">
        <title>Helicobacter cappadocius sp. nov., from lizards: The first psychrotrophic Helicobacter species.</title>
        <authorList>
            <person name="Aydin F."/>
            <person name="Tarhane S."/>
            <person name="Karakaya E."/>
            <person name="Abay S."/>
            <person name="Kayman T."/>
            <person name="Guran O."/>
            <person name="Bozkurt E."/>
            <person name="Uzum N."/>
            <person name="Avci A."/>
            <person name="Olgun K."/>
            <person name="Jablonski D."/>
            <person name="Guran C."/>
            <person name="Burcin Saticioglu I."/>
        </authorList>
    </citation>
    <scope>NUCLEOTIDE SEQUENCE [LARGE SCALE GENOMIC DNA]</scope>
    <source>
        <strain evidence="6">Faydin-H75</strain>
        <strain evidence="8">faydin-H76</strain>
    </source>
</reference>
<dbReference type="PANTHER" id="PTHR30244:SF36">
    <property type="entry name" value="3-OXO-GLUCOSE-6-PHOSPHATE:GLUTAMATE AMINOTRANSFERASE"/>
    <property type="match status" value="1"/>
</dbReference>
<feature type="modified residue" description="N6-(pyridoxal phosphate)lysine" evidence="4">
    <location>
        <position position="189"/>
    </location>
</feature>
<dbReference type="GO" id="GO:0030170">
    <property type="term" value="F:pyridoxal phosphate binding"/>
    <property type="evidence" value="ECO:0007669"/>
    <property type="project" value="TreeGrafter"/>
</dbReference>
<sequence length="380" mass="42342">MNIKFLDLAKEYQDLKTELDSAIFKTLKNSSFVGGKNVEDFEVNFANFLGARGCVGVGNGTDALEIALRALNLPKDSEIILPANSFIASIEAVLNSGYKAVLVDCADDFLIDTDCIKNALTSKTTAILPVHLYGRACNMQKILDIAHENHLKIIEDCAQAHGAKSIINEKLRNVGHIGDIGCFSFYPGKNLGAYGDAGAISSNDIELLEKCRSIANHGVNTKDRYNHRLLGRNSRLDGIQAAILDVKLKYLSTSNQHRRYIAHLYTQKLSEIPYIITPPSPLYEDHCVWHLYTIMIPSTSEKRNQLQEYLQNNGISTGIHYPKSLSQIKAIYENPNCILHPSPKAEQYAQSTLSLPIGNHIEEKEVDYICKVIERFCETN</sequence>
<evidence type="ECO:0000313" key="6">
    <source>
        <dbReference type="EMBL" id="MDO7253191.1"/>
    </source>
</evidence>
<dbReference type="Pfam" id="PF01041">
    <property type="entry name" value="DegT_DnrJ_EryC1"/>
    <property type="match status" value="1"/>
</dbReference>
<dbReference type="InterPro" id="IPR015424">
    <property type="entry name" value="PyrdxlP-dep_Trfase"/>
</dbReference>
<dbReference type="RefSeq" id="WP_305517038.1">
    <property type="nucleotide sequence ID" value="NZ_JAUPEV010000006.1"/>
</dbReference>
<accession>A0AA90PKD0</accession>
<dbReference type="EMBL" id="JAUPEV010000006">
    <property type="protein sequence ID" value="MDO7253191.1"/>
    <property type="molecule type" value="Genomic_DNA"/>
</dbReference>
<keyword evidence="9" id="KW-1185">Reference proteome</keyword>
<dbReference type="InterPro" id="IPR000653">
    <property type="entry name" value="DegT/StrS_aminotransferase"/>
</dbReference>
<evidence type="ECO:0000313" key="7">
    <source>
        <dbReference type="EMBL" id="MDP2539115.1"/>
    </source>
</evidence>
<keyword evidence="7" id="KW-0032">Aminotransferase</keyword>
<dbReference type="GO" id="GO:0000271">
    <property type="term" value="P:polysaccharide biosynthetic process"/>
    <property type="evidence" value="ECO:0007669"/>
    <property type="project" value="TreeGrafter"/>
</dbReference>
<comment type="caution">
    <text evidence="7">The sequence shown here is derived from an EMBL/GenBank/DDBJ whole genome shotgun (WGS) entry which is preliminary data.</text>
</comment>
<keyword evidence="1 4" id="KW-0663">Pyridoxal phosphate</keyword>
<dbReference type="InterPro" id="IPR015422">
    <property type="entry name" value="PyrdxlP-dep_Trfase_small"/>
</dbReference>
<dbReference type="InterPro" id="IPR015421">
    <property type="entry name" value="PyrdxlP-dep_Trfase_major"/>
</dbReference>
<feature type="active site" description="Proton acceptor" evidence="3">
    <location>
        <position position="189"/>
    </location>
</feature>
<dbReference type="Proteomes" id="UP001240777">
    <property type="component" value="Unassembled WGS sequence"/>
</dbReference>
<dbReference type="Gene3D" id="3.90.1150.10">
    <property type="entry name" value="Aspartate Aminotransferase, domain 1"/>
    <property type="match status" value="1"/>
</dbReference>
<evidence type="ECO:0000256" key="4">
    <source>
        <dbReference type="PIRSR" id="PIRSR000390-2"/>
    </source>
</evidence>
<organism evidence="7 8">
    <name type="scientific">Helicobacter cappadocius</name>
    <dbReference type="NCBI Taxonomy" id="3063998"/>
    <lineage>
        <taxon>Bacteria</taxon>
        <taxon>Pseudomonadati</taxon>
        <taxon>Campylobacterota</taxon>
        <taxon>Epsilonproteobacteria</taxon>
        <taxon>Campylobacterales</taxon>
        <taxon>Helicobacteraceae</taxon>
        <taxon>Helicobacter</taxon>
    </lineage>
</organism>
<name>A0AA90PKD0_9HELI</name>
<reference evidence="6" key="2">
    <citation type="submission" date="2023-07" db="EMBL/GenBank/DDBJ databases">
        <authorList>
            <person name="Aydin F."/>
            <person name="Tarhane S."/>
            <person name="Saticioglu I.B."/>
            <person name="Karakaya E."/>
            <person name="Abay S."/>
            <person name="Guran O."/>
            <person name="Bozkurt E."/>
            <person name="Uzum N."/>
            <person name="Olgun K."/>
            <person name="Jablonski D."/>
        </authorList>
    </citation>
    <scope>NUCLEOTIDE SEQUENCE</scope>
    <source>
        <strain evidence="6">Faydin-H75</strain>
    </source>
</reference>
<dbReference type="EC" id="2.6.1.-" evidence="7"/>
<evidence type="ECO:0000256" key="2">
    <source>
        <dbReference type="ARBA" id="ARBA00037999"/>
    </source>
</evidence>
<proteinExistence type="inferred from homology"/>
<evidence type="ECO:0000256" key="1">
    <source>
        <dbReference type="ARBA" id="ARBA00022898"/>
    </source>
</evidence>
<evidence type="ECO:0000256" key="5">
    <source>
        <dbReference type="RuleBase" id="RU004508"/>
    </source>
</evidence>
<evidence type="ECO:0000256" key="3">
    <source>
        <dbReference type="PIRSR" id="PIRSR000390-1"/>
    </source>
</evidence>
<dbReference type="AlphaFoldDB" id="A0AA90PKD0"/>
<dbReference type="Proteomes" id="UP001177258">
    <property type="component" value="Unassembled WGS sequence"/>
</dbReference>
<evidence type="ECO:0000313" key="8">
    <source>
        <dbReference type="Proteomes" id="UP001177258"/>
    </source>
</evidence>
<evidence type="ECO:0000313" key="9">
    <source>
        <dbReference type="Proteomes" id="UP001240777"/>
    </source>
</evidence>
<gene>
    <name evidence="6" type="ORF">Q5I04_04620</name>
    <name evidence="7" type="ORF">Q5I06_04935</name>
</gene>